<organism evidence="1 2">
    <name type="scientific">Mycena albidolilacea</name>
    <dbReference type="NCBI Taxonomy" id="1033008"/>
    <lineage>
        <taxon>Eukaryota</taxon>
        <taxon>Fungi</taxon>
        <taxon>Dikarya</taxon>
        <taxon>Basidiomycota</taxon>
        <taxon>Agaricomycotina</taxon>
        <taxon>Agaricomycetes</taxon>
        <taxon>Agaricomycetidae</taxon>
        <taxon>Agaricales</taxon>
        <taxon>Marasmiineae</taxon>
        <taxon>Mycenaceae</taxon>
        <taxon>Mycena</taxon>
    </lineage>
</organism>
<keyword evidence="2" id="KW-1185">Reference proteome</keyword>
<evidence type="ECO:0000313" key="1">
    <source>
        <dbReference type="EMBL" id="KAJ7325784.1"/>
    </source>
</evidence>
<evidence type="ECO:0000313" key="2">
    <source>
        <dbReference type="Proteomes" id="UP001218218"/>
    </source>
</evidence>
<gene>
    <name evidence="1" type="ORF">DFH08DRAFT_968427</name>
</gene>
<comment type="caution">
    <text evidence="1">The sequence shown here is derived from an EMBL/GenBank/DDBJ whole genome shotgun (WGS) entry which is preliminary data.</text>
</comment>
<dbReference type="AlphaFoldDB" id="A0AAD6ZK79"/>
<dbReference type="EMBL" id="JARIHO010000043">
    <property type="protein sequence ID" value="KAJ7325784.1"/>
    <property type="molecule type" value="Genomic_DNA"/>
</dbReference>
<accession>A0AAD6ZK79</accession>
<protein>
    <submittedName>
        <fullName evidence="1">Uncharacterized protein</fullName>
    </submittedName>
</protein>
<dbReference type="Proteomes" id="UP001218218">
    <property type="component" value="Unassembled WGS sequence"/>
</dbReference>
<proteinExistence type="predicted"/>
<reference evidence="1" key="1">
    <citation type="submission" date="2023-03" db="EMBL/GenBank/DDBJ databases">
        <title>Massive genome expansion in bonnet fungi (Mycena s.s.) driven by repeated elements and novel gene families across ecological guilds.</title>
        <authorList>
            <consortium name="Lawrence Berkeley National Laboratory"/>
            <person name="Harder C.B."/>
            <person name="Miyauchi S."/>
            <person name="Viragh M."/>
            <person name="Kuo A."/>
            <person name="Thoen E."/>
            <person name="Andreopoulos B."/>
            <person name="Lu D."/>
            <person name="Skrede I."/>
            <person name="Drula E."/>
            <person name="Henrissat B."/>
            <person name="Morin E."/>
            <person name="Kohler A."/>
            <person name="Barry K."/>
            <person name="LaButti K."/>
            <person name="Morin E."/>
            <person name="Salamov A."/>
            <person name="Lipzen A."/>
            <person name="Mereny Z."/>
            <person name="Hegedus B."/>
            <person name="Baldrian P."/>
            <person name="Stursova M."/>
            <person name="Weitz H."/>
            <person name="Taylor A."/>
            <person name="Grigoriev I.V."/>
            <person name="Nagy L.G."/>
            <person name="Martin F."/>
            <person name="Kauserud H."/>
        </authorList>
    </citation>
    <scope>NUCLEOTIDE SEQUENCE</scope>
    <source>
        <strain evidence="1">CBHHK002</strain>
    </source>
</reference>
<sequence>MPDAFAKQVQGVELPITQTSWISFNSTGTKFLASNEDQKRSTYSTDVQDLITHIKNDGVAFATLGIDDSYFVKHPKGGWHARLSPLHTENLKYLITHVGSDKFDHMIKGPLFGYDKSHIFLITNGFIAVLNEETKKRSRAPAHQVEHITRKSQVLTEFDKEGWCLEPGSTLCPYSDRYFFLRFKKPGNSLIQIRWELPDFMKQQLAVLKEQTKSPEDQQFLAELRRSEIQQIQMNNALAMQEMNILRDMSNMWCQTVVNAGNAIMMAGSPYEYREVRRY</sequence>
<name>A0AAD6ZK79_9AGAR</name>